<dbReference type="AlphaFoldDB" id="A0A316AYR3"/>
<dbReference type="CDD" id="cd03146">
    <property type="entry name" value="GAT1_Peptidase_E"/>
    <property type="match status" value="1"/>
</dbReference>
<keyword evidence="2" id="KW-0645">Protease</keyword>
<proteinExistence type="inferred from homology"/>
<sequence>MPADAPTIVATSGGLRIGRRSRFAFAPLVEHAVELSGTTRRPKLVHLGTAAGDQRAWNAELDEAALNAGWDLRHLNLFAMPSVDDPEALLLDADVVWVGGGSVVNLLAVWRAHALDEIFRRVWQAGVVLGGVSAGSICWHVGGTTDSYGPQLRAVTNGLALLPYGNGVHYDSEAERRPLIQRLVAEGVLPTTHCTDDGVGLVYRGTDLVEAVSEVRGKGAYTVTRVIEDDDDGGRAVEERLEPRVLPGAR</sequence>
<evidence type="ECO:0000256" key="4">
    <source>
        <dbReference type="ARBA" id="ARBA00022825"/>
    </source>
</evidence>
<dbReference type="OrthoDB" id="9778515at2"/>
<dbReference type="PANTHER" id="PTHR20842">
    <property type="entry name" value="PROTEASE S51 ALPHA-ASPARTYL DIPEPTIDASE"/>
    <property type="match status" value="1"/>
</dbReference>
<dbReference type="InterPro" id="IPR005320">
    <property type="entry name" value="Peptidase_S51"/>
</dbReference>
<dbReference type="SUPFAM" id="SSF52317">
    <property type="entry name" value="Class I glutamine amidotransferase-like"/>
    <property type="match status" value="1"/>
</dbReference>
<organism evidence="5 6">
    <name type="scientific">Quadrisphaera granulorum</name>
    <dbReference type="NCBI Taxonomy" id="317664"/>
    <lineage>
        <taxon>Bacteria</taxon>
        <taxon>Bacillati</taxon>
        <taxon>Actinomycetota</taxon>
        <taxon>Actinomycetes</taxon>
        <taxon>Kineosporiales</taxon>
        <taxon>Kineosporiaceae</taxon>
        <taxon>Quadrisphaera</taxon>
    </lineage>
</organism>
<evidence type="ECO:0000256" key="2">
    <source>
        <dbReference type="ARBA" id="ARBA00022670"/>
    </source>
</evidence>
<dbReference type="InterPro" id="IPR029062">
    <property type="entry name" value="Class_I_gatase-like"/>
</dbReference>
<name>A0A316AYR3_9ACTN</name>
<dbReference type="RefSeq" id="WP_109773139.1">
    <property type="nucleotide sequence ID" value="NZ_QGDQ01000003.1"/>
</dbReference>
<comment type="caution">
    <text evidence="5">The sequence shown here is derived from an EMBL/GenBank/DDBJ whole genome shotgun (WGS) entry which is preliminary data.</text>
</comment>
<keyword evidence="3" id="KW-0378">Hydrolase</keyword>
<keyword evidence="6" id="KW-1185">Reference proteome</keyword>
<dbReference type="PANTHER" id="PTHR20842:SF0">
    <property type="entry name" value="ALPHA-ASPARTYL DIPEPTIDASE"/>
    <property type="match status" value="1"/>
</dbReference>
<dbReference type="Pfam" id="PF03575">
    <property type="entry name" value="Peptidase_S51"/>
    <property type="match status" value="1"/>
</dbReference>
<dbReference type="GO" id="GO:0008236">
    <property type="term" value="F:serine-type peptidase activity"/>
    <property type="evidence" value="ECO:0007669"/>
    <property type="project" value="UniProtKB-KW"/>
</dbReference>
<dbReference type="Gene3D" id="3.40.50.880">
    <property type="match status" value="1"/>
</dbReference>
<dbReference type="EMBL" id="QGDQ01000003">
    <property type="protein sequence ID" value="PWJ55367.1"/>
    <property type="molecule type" value="Genomic_DNA"/>
</dbReference>
<reference evidence="5 6" key="1">
    <citation type="submission" date="2018-03" db="EMBL/GenBank/DDBJ databases">
        <title>Genomic Encyclopedia of Archaeal and Bacterial Type Strains, Phase II (KMG-II): from individual species to whole genera.</title>
        <authorList>
            <person name="Goeker M."/>
        </authorList>
    </citation>
    <scope>NUCLEOTIDE SEQUENCE [LARGE SCALE GENOMIC DNA]</scope>
    <source>
        <strain evidence="5 6">DSM 44889</strain>
    </source>
</reference>
<gene>
    <name evidence="5" type="ORF">BXY45_10337</name>
</gene>
<accession>A0A316AYR3</accession>
<evidence type="ECO:0000313" key="5">
    <source>
        <dbReference type="EMBL" id="PWJ55367.1"/>
    </source>
</evidence>
<evidence type="ECO:0000313" key="6">
    <source>
        <dbReference type="Proteomes" id="UP000245469"/>
    </source>
</evidence>
<evidence type="ECO:0000256" key="3">
    <source>
        <dbReference type="ARBA" id="ARBA00022801"/>
    </source>
</evidence>
<keyword evidence="4" id="KW-0720">Serine protease</keyword>
<comment type="similarity">
    <text evidence="1">Belongs to the peptidase S51 family.</text>
</comment>
<dbReference type="GO" id="GO:0006508">
    <property type="term" value="P:proteolysis"/>
    <property type="evidence" value="ECO:0007669"/>
    <property type="project" value="UniProtKB-KW"/>
</dbReference>
<protein>
    <submittedName>
        <fullName evidence="5">Peptidase E</fullName>
    </submittedName>
</protein>
<dbReference type="Proteomes" id="UP000245469">
    <property type="component" value="Unassembled WGS sequence"/>
</dbReference>
<evidence type="ECO:0000256" key="1">
    <source>
        <dbReference type="ARBA" id="ARBA00006534"/>
    </source>
</evidence>